<evidence type="ECO:0000313" key="2">
    <source>
        <dbReference type="EMBL" id="KAK5784571.1"/>
    </source>
</evidence>
<evidence type="ECO:0000256" key="1">
    <source>
        <dbReference type="SAM" id="MobiDB-lite"/>
    </source>
</evidence>
<organism evidence="2 3">
    <name type="scientific">Gossypium arboreum</name>
    <name type="common">Tree cotton</name>
    <name type="synonym">Gossypium nanking</name>
    <dbReference type="NCBI Taxonomy" id="29729"/>
    <lineage>
        <taxon>Eukaryota</taxon>
        <taxon>Viridiplantae</taxon>
        <taxon>Streptophyta</taxon>
        <taxon>Embryophyta</taxon>
        <taxon>Tracheophyta</taxon>
        <taxon>Spermatophyta</taxon>
        <taxon>Magnoliopsida</taxon>
        <taxon>eudicotyledons</taxon>
        <taxon>Gunneridae</taxon>
        <taxon>Pentapetalae</taxon>
        <taxon>rosids</taxon>
        <taxon>malvids</taxon>
        <taxon>Malvales</taxon>
        <taxon>Malvaceae</taxon>
        <taxon>Malvoideae</taxon>
        <taxon>Gossypium</taxon>
    </lineage>
</organism>
<dbReference type="EMBL" id="JARKNE010000011">
    <property type="protein sequence ID" value="KAK5784571.1"/>
    <property type="molecule type" value="Genomic_DNA"/>
</dbReference>
<feature type="region of interest" description="Disordered" evidence="1">
    <location>
        <begin position="38"/>
        <end position="57"/>
    </location>
</feature>
<feature type="compositionally biased region" description="Basic and acidic residues" evidence="1">
    <location>
        <begin position="43"/>
        <end position="57"/>
    </location>
</feature>
<dbReference type="PANTHER" id="PTHR13112:SF5">
    <property type="entry name" value="REGULATOR OF NONSENSE TRANSCRIPTS UPF3"/>
    <property type="match status" value="1"/>
</dbReference>
<sequence length="117" mass="13238">MNSRLGLNGRVSNDIASLECDVETKSFLDGKFIRKAMHGSGSRSEKHEKRTRNKDRPDHRVWFPLHCSDVPKASEERLTPSVLQSAQASHNPSECINASAHKYMVLGSIYRFGIWLL</sequence>
<accession>A0ABR0N207</accession>
<name>A0ABR0N207_GOSAR</name>
<keyword evidence="3" id="KW-1185">Reference proteome</keyword>
<gene>
    <name evidence="2" type="ORF">PVK06_039097</name>
</gene>
<protein>
    <submittedName>
        <fullName evidence="2">Uncharacterized protein</fullName>
    </submittedName>
</protein>
<dbReference type="PANTHER" id="PTHR13112">
    <property type="entry name" value="UPF3 REGULATOR OF NONSENSE TRANSCRIPTS-LIKE PROTEIN"/>
    <property type="match status" value="1"/>
</dbReference>
<evidence type="ECO:0000313" key="3">
    <source>
        <dbReference type="Proteomes" id="UP001358586"/>
    </source>
</evidence>
<dbReference type="Proteomes" id="UP001358586">
    <property type="component" value="Chromosome 11"/>
</dbReference>
<reference evidence="2 3" key="1">
    <citation type="submission" date="2023-03" db="EMBL/GenBank/DDBJ databases">
        <title>WGS of Gossypium arboreum.</title>
        <authorList>
            <person name="Yu D."/>
        </authorList>
    </citation>
    <scope>NUCLEOTIDE SEQUENCE [LARGE SCALE GENOMIC DNA]</scope>
    <source>
        <tissue evidence="2">Leaf</tissue>
    </source>
</reference>
<comment type="caution">
    <text evidence="2">The sequence shown here is derived from an EMBL/GenBank/DDBJ whole genome shotgun (WGS) entry which is preliminary data.</text>
</comment>
<dbReference type="InterPro" id="IPR039722">
    <property type="entry name" value="Upf3"/>
</dbReference>
<proteinExistence type="predicted"/>